<dbReference type="GO" id="GO:0009306">
    <property type="term" value="P:protein secretion"/>
    <property type="evidence" value="ECO:0007669"/>
    <property type="project" value="InterPro"/>
</dbReference>
<keyword evidence="3 5" id="KW-1133">Transmembrane helix</keyword>
<dbReference type="EMBL" id="CP003156">
    <property type="protein sequence ID" value="AEV33073.1"/>
    <property type="molecule type" value="Genomic_DNA"/>
</dbReference>
<reference evidence="7 8" key="1">
    <citation type="journal article" date="2012" name="Stand. Genomic Sci.">
        <title>Genome sequence of the orange-pigmented seawater bacterium Owenweeksia hongkongensis type strain (UST20020801(T)).</title>
        <authorList>
            <person name="Riedel T."/>
            <person name="Held B."/>
            <person name="Nolan M."/>
            <person name="Lucas S."/>
            <person name="Lapidus A."/>
            <person name="Tice H."/>
            <person name="Del Rio T.G."/>
            <person name="Cheng J.F."/>
            <person name="Han C."/>
            <person name="Tapia R."/>
            <person name="Goodwin L.A."/>
            <person name="Pitluck S."/>
            <person name="Liolios K."/>
            <person name="Mavromatis K."/>
            <person name="Pagani I."/>
            <person name="Ivanova N."/>
            <person name="Mikhailova N."/>
            <person name="Pati A."/>
            <person name="Chen A."/>
            <person name="Palaniappan K."/>
            <person name="Rohde M."/>
            <person name="Tindall B.J."/>
            <person name="Detter J.C."/>
            <person name="Goker M."/>
            <person name="Woyke T."/>
            <person name="Bristow J."/>
            <person name="Eisen J.A."/>
            <person name="Markowitz V."/>
            <person name="Hugenholtz P."/>
            <person name="Klenk H.P."/>
            <person name="Kyrpides N.C."/>
        </authorList>
    </citation>
    <scope>NUCLEOTIDE SEQUENCE</scope>
    <source>
        <strain evidence="8">DSM 17368 / JCM 12287 / NRRL B-23963</strain>
    </source>
</reference>
<dbReference type="PATRIC" id="fig|926562.3.peg.2111"/>
<dbReference type="Pfam" id="PF04357">
    <property type="entry name" value="TamB"/>
    <property type="match status" value="1"/>
</dbReference>
<evidence type="ECO:0000256" key="5">
    <source>
        <dbReference type="SAM" id="Phobius"/>
    </source>
</evidence>
<dbReference type="STRING" id="926562.Oweho_2098"/>
<protein>
    <recommendedName>
        <fullName evidence="6">Translocation and assembly module TamB C-terminal domain-containing protein</fullName>
    </recommendedName>
</protein>
<dbReference type="PANTHER" id="PTHR30441">
    <property type="entry name" value="DUF748 DOMAIN-CONTAINING PROTEIN"/>
    <property type="match status" value="1"/>
</dbReference>
<proteinExistence type="predicted"/>
<name>G8R3L7_OWEHD</name>
<dbReference type="eggNOG" id="COG2911">
    <property type="taxonomic scope" value="Bacteria"/>
</dbReference>
<dbReference type="HOGENOM" id="CLU_002997_0_0_10"/>
<gene>
    <name evidence="7" type="ordered locus">Oweho_2098</name>
</gene>
<evidence type="ECO:0000259" key="6">
    <source>
        <dbReference type="Pfam" id="PF04357"/>
    </source>
</evidence>
<feature type="domain" description="Translocation and assembly module TamB C-terminal" evidence="6">
    <location>
        <begin position="1189"/>
        <end position="1637"/>
    </location>
</feature>
<accession>G8R3L7</accession>
<evidence type="ECO:0000256" key="4">
    <source>
        <dbReference type="ARBA" id="ARBA00023136"/>
    </source>
</evidence>
<dbReference type="InterPro" id="IPR007452">
    <property type="entry name" value="TamB_C"/>
</dbReference>
<dbReference type="OrthoDB" id="9811276at2"/>
<sequence>MSNPKKILLKTGKWLGITLLVLLGLFVAIVLLIRTEWGQNKIVGYATNFVSEKTNTRVDIERIFITFSGNIQIEGVYLEDQKQDTLVYFRSLEAGVGFKSLLNNHIAISRIDLDGLRANVRRSQDSTFNFDFIIEAFASADTAAAIEPADTASSPPPTISIGPVNLTNINLTYIDSLAGMDTDLRLGNLELSTEDLNLEKMRFELDNILLENTQVKVVQFLPPPPSPEDTSSSPLPYISFNEIAFRNIEARYKSEPDSLDARARIGDFSIGESDLNLALQDISIENIKLLESDIRVKLPKQSKADTTQRIAETDSAKPFEWPSWKVKLNQLLLDKNNIIINQGTGTAQPGVFDASHISLRNLTIDLQDVLLKDREASVNLENLAFNERSGFVLNKLAFETKLLDEELDVKNFQLLTANSELNMQLSLGYPSIDSLIANPKNNTRYGLGFGETSLSVKDAYYFADSLRYDTLIQSIEEYPMKLGGGISGSYKDIAINNFKVDWLTSTALSVNGTVKDFPDTNNLKVDFNELNVSTNANDLGLLLGRKNPEESLPRYVVLKTKVNGNAANINALLSVNTPDGFMQFDGNVQNVLKTPAYKGVLEVDTLNIGKFAQNQELEPISLTLDFNGSGKELKTLALDAKLDFQQLLFRDYDYNGLALKADIKNKKADLALNFSDKNLDFDLKLNAILDTVKTMVDLSLDLRGADLKDLHLQANPMKVAALLNASFEGNADKFNSQLTIKRGIVVQQDKSYRLDSVFVSLSNSKETTDLRLNSEVISGMLKGNTSIQNLISSLQSYQKQMMGGDSTQMDSTYQKLDMTADFYVVNSPIISEVFLPELQRLDTVHINMAFKPSEEILKVNLTAPGILYGESEVSNLFLDLDATRSSTDAQFGFERITSGPIDIYATRLNLNLDDGKGTASLSIKDAQQQDVFYTALDVSKTDQSTILKLGVEKLILNSKPWTIPESNEIRIDPDLTRFTDFTLTRNGQQLSIESLNEDEKEKMKLAFSDFNLAALFSILNAGNSPVSGTLGGNVVLNDLTGTPAFVADVTLNNLGAMGNPIGTLNLKANNSTANQYVVDLSLKGKDADLDLEGEYSISGESQNLDLALNINKINLSLVEAFVPDQLSNTSGYLTGNFKVNGSTSEPKYKGNLSFKNVGFKSVFLGSTFTLGDEKIELDNQGVYLNKFTLKDEASNTLVLNGDIGTEDMLNPTFNLSLKANKFQALNSTREDNDLVYGKVIVSLDIDVKGNLNLPKVNAKVGLERGTELSYIVPASQAQIQERQGIVRFANMKDSTDIISSDEVSSQTITGLDVAAYLKIDPKTTFNVILDEQSGDKLTITGEANLNYSLSPNGNMDLSGSYELSDGSYNLNLYELVKKKFEITPGSRIVWSGDPMNAELNLTAVYNVKTSAADLMIYEASAQGTSASKYNQKLPFEVLLNIDGTISKPEISFGLDMPDDSKDAIGGSVYRRVQQLEEDESELNKQVFALIVFNRFLPSDATDGTGGGTEQLARSSVSKLLSGQLNKLSEKYIEGFELNFDLDSYQDYQSGNPEQRTDLNVSLQKSLFADRVVVQVGSTVGLEGEQRSNEIIGNVSLEYLLTEEGQYRLKAFSKNQYQDFLEGQVTITGLAILFNKEFDTLKELLEKQEKKKKEESKE</sequence>
<dbReference type="KEGG" id="oho:Oweho_2098"/>
<dbReference type="Proteomes" id="UP000005631">
    <property type="component" value="Chromosome"/>
</dbReference>
<dbReference type="InterPro" id="IPR052894">
    <property type="entry name" value="AsmA-related"/>
</dbReference>
<dbReference type="RefSeq" id="WP_014202422.1">
    <property type="nucleotide sequence ID" value="NC_016599.1"/>
</dbReference>
<dbReference type="InterPro" id="IPR008023">
    <property type="entry name" value="DUF748"/>
</dbReference>
<evidence type="ECO:0000256" key="3">
    <source>
        <dbReference type="ARBA" id="ARBA00022989"/>
    </source>
</evidence>
<evidence type="ECO:0000313" key="7">
    <source>
        <dbReference type="EMBL" id="AEV33073.1"/>
    </source>
</evidence>
<organism evidence="7 8">
    <name type="scientific">Owenweeksia hongkongensis (strain DSM 17368 / CIP 108786 / JCM 12287 / NRRL B-23963 / UST20020801)</name>
    <dbReference type="NCBI Taxonomy" id="926562"/>
    <lineage>
        <taxon>Bacteria</taxon>
        <taxon>Pseudomonadati</taxon>
        <taxon>Bacteroidota</taxon>
        <taxon>Flavobacteriia</taxon>
        <taxon>Flavobacteriales</taxon>
        <taxon>Owenweeksiaceae</taxon>
        <taxon>Owenweeksia</taxon>
    </lineage>
</organism>
<comment type="subcellular location">
    <subcellularLocation>
        <location evidence="1">Membrane</location>
        <topology evidence="1">Single-pass membrane protein</topology>
    </subcellularLocation>
</comment>
<evidence type="ECO:0000256" key="1">
    <source>
        <dbReference type="ARBA" id="ARBA00004167"/>
    </source>
</evidence>
<dbReference type="PANTHER" id="PTHR30441:SF8">
    <property type="entry name" value="DUF748 DOMAIN-CONTAINING PROTEIN"/>
    <property type="match status" value="1"/>
</dbReference>
<keyword evidence="8" id="KW-1185">Reference proteome</keyword>
<feature type="transmembrane region" description="Helical" evidence="5">
    <location>
        <begin position="12"/>
        <end position="33"/>
    </location>
</feature>
<evidence type="ECO:0000256" key="2">
    <source>
        <dbReference type="ARBA" id="ARBA00022692"/>
    </source>
</evidence>
<dbReference type="GO" id="GO:0005886">
    <property type="term" value="C:plasma membrane"/>
    <property type="evidence" value="ECO:0007669"/>
    <property type="project" value="InterPro"/>
</dbReference>
<dbReference type="GO" id="GO:0090313">
    <property type="term" value="P:regulation of protein targeting to membrane"/>
    <property type="evidence" value="ECO:0007669"/>
    <property type="project" value="TreeGrafter"/>
</dbReference>
<dbReference type="Pfam" id="PF05359">
    <property type="entry name" value="DUF748"/>
    <property type="match status" value="1"/>
</dbReference>
<evidence type="ECO:0000313" key="8">
    <source>
        <dbReference type="Proteomes" id="UP000005631"/>
    </source>
</evidence>
<keyword evidence="4 5" id="KW-0472">Membrane</keyword>
<keyword evidence="2 5" id="KW-0812">Transmembrane</keyword>